<dbReference type="PANTHER" id="PTHR12620">
    <property type="entry name" value="U2 SNRNP AUXILIARY FACTOR, SMALL SUBUNIT"/>
    <property type="match status" value="1"/>
</dbReference>
<evidence type="ECO:0000256" key="1">
    <source>
        <dbReference type="ARBA" id="ARBA00022723"/>
    </source>
</evidence>
<feature type="domain" description="C3H1-type" evidence="6">
    <location>
        <begin position="146"/>
        <end position="173"/>
    </location>
</feature>
<dbReference type="Gene3D" id="3.30.70.330">
    <property type="match status" value="1"/>
</dbReference>
<proteinExistence type="predicted"/>
<dbReference type="OMA" id="MIDTRQA"/>
<dbReference type="GeneID" id="14887123"/>
<name>A0A0A1U1Y5_ENTIV</name>
<keyword evidence="4 5" id="KW-0862">Zinc</keyword>
<dbReference type="Proteomes" id="UP000014680">
    <property type="component" value="Unassembled WGS sequence"/>
</dbReference>
<dbReference type="KEGG" id="eiv:EIN_221990"/>
<evidence type="ECO:0000256" key="2">
    <source>
        <dbReference type="ARBA" id="ARBA00022737"/>
    </source>
</evidence>
<dbReference type="VEuPathDB" id="AmoebaDB:EIN_221990"/>
<accession>A0A0A1U1Y5</accession>
<evidence type="ECO:0000256" key="4">
    <source>
        <dbReference type="ARBA" id="ARBA00022833"/>
    </source>
</evidence>
<dbReference type="GO" id="GO:0000398">
    <property type="term" value="P:mRNA splicing, via spliceosome"/>
    <property type="evidence" value="ECO:0007669"/>
    <property type="project" value="InterPro"/>
</dbReference>
<dbReference type="Pfam" id="PF00642">
    <property type="entry name" value="zf-CCCH"/>
    <property type="match status" value="2"/>
</dbReference>
<sequence>MATDLATIHGTEKDKVNCSFFYKVGACRHGDACSRNHHRPEVSPTILLTNMYDNPLSHKEEEKMTADELKVVRDGFNVFYEDVFNELAERGEIDEMIVCANLNEHMLGNVFVRFHDVKGAESAMKILLARYYGGRMIQPSYSHVTDFRDAKCKQQEAGNCERGGFCNFIHVLEPNHALKRKLLERQPLRRQRLGLKPY</sequence>
<evidence type="ECO:0000256" key="5">
    <source>
        <dbReference type="PROSITE-ProRule" id="PRU00723"/>
    </source>
</evidence>
<dbReference type="GO" id="GO:0089701">
    <property type="term" value="C:U2AF complex"/>
    <property type="evidence" value="ECO:0007669"/>
    <property type="project" value="InterPro"/>
</dbReference>
<evidence type="ECO:0000313" key="7">
    <source>
        <dbReference type="EMBL" id="ELP88066.1"/>
    </source>
</evidence>
<evidence type="ECO:0000313" key="8">
    <source>
        <dbReference type="Proteomes" id="UP000014680"/>
    </source>
</evidence>
<evidence type="ECO:0000256" key="3">
    <source>
        <dbReference type="ARBA" id="ARBA00022771"/>
    </source>
</evidence>
<dbReference type="InterPro" id="IPR009145">
    <property type="entry name" value="U2AF_small"/>
</dbReference>
<feature type="zinc finger region" description="C3H1-type" evidence="5">
    <location>
        <begin position="12"/>
        <end position="40"/>
    </location>
</feature>
<gene>
    <name evidence="7" type="ORF">EIN_221990</name>
</gene>
<evidence type="ECO:0000259" key="6">
    <source>
        <dbReference type="PROSITE" id="PS50103"/>
    </source>
</evidence>
<dbReference type="RefSeq" id="XP_004254837.1">
    <property type="nucleotide sequence ID" value="XM_004254789.1"/>
</dbReference>
<keyword evidence="2" id="KW-0677">Repeat</keyword>
<keyword evidence="1 5" id="KW-0479">Metal-binding</keyword>
<protein>
    <submittedName>
        <fullName evidence="7">Splicing factor U2AF 23 kDa subunit, putative</fullName>
    </submittedName>
</protein>
<dbReference type="OrthoDB" id="423462at2759"/>
<dbReference type="GO" id="GO:0008270">
    <property type="term" value="F:zinc ion binding"/>
    <property type="evidence" value="ECO:0007669"/>
    <property type="project" value="UniProtKB-KW"/>
</dbReference>
<dbReference type="InterPro" id="IPR000571">
    <property type="entry name" value="Znf_CCCH"/>
</dbReference>
<keyword evidence="8" id="KW-1185">Reference proteome</keyword>
<feature type="domain" description="C3H1-type" evidence="6">
    <location>
        <begin position="12"/>
        <end position="40"/>
    </location>
</feature>
<keyword evidence="3 5" id="KW-0863">Zinc-finger</keyword>
<dbReference type="AlphaFoldDB" id="A0A0A1U1Y5"/>
<reference evidence="7 8" key="1">
    <citation type="submission" date="2012-10" db="EMBL/GenBank/DDBJ databases">
        <authorList>
            <person name="Zafar N."/>
            <person name="Inman J."/>
            <person name="Hall N."/>
            <person name="Lorenzi H."/>
            <person name="Caler E."/>
        </authorList>
    </citation>
    <scope>NUCLEOTIDE SEQUENCE [LARGE SCALE GENOMIC DNA]</scope>
    <source>
        <strain evidence="7 8">IP1</strain>
    </source>
</reference>
<dbReference type="SMART" id="SM00356">
    <property type="entry name" value="ZnF_C3H1"/>
    <property type="match status" value="2"/>
</dbReference>
<dbReference type="EMBL" id="KB206756">
    <property type="protein sequence ID" value="ELP88066.1"/>
    <property type="molecule type" value="Genomic_DNA"/>
</dbReference>
<dbReference type="PRINTS" id="PR01848">
    <property type="entry name" value="U2AUXFACTOR"/>
</dbReference>
<dbReference type="InterPro" id="IPR012677">
    <property type="entry name" value="Nucleotide-bd_a/b_plait_sf"/>
</dbReference>
<feature type="zinc finger region" description="C3H1-type" evidence="5">
    <location>
        <begin position="146"/>
        <end position="173"/>
    </location>
</feature>
<dbReference type="SUPFAM" id="SSF54928">
    <property type="entry name" value="RNA-binding domain, RBD"/>
    <property type="match status" value="1"/>
</dbReference>
<dbReference type="GO" id="GO:0003723">
    <property type="term" value="F:RNA binding"/>
    <property type="evidence" value="ECO:0007669"/>
    <property type="project" value="InterPro"/>
</dbReference>
<dbReference type="InterPro" id="IPR035979">
    <property type="entry name" value="RBD_domain_sf"/>
</dbReference>
<dbReference type="PROSITE" id="PS50103">
    <property type="entry name" value="ZF_C3H1"/>
    <property type="match status" value="2"/>
</dbReference>
<organism evidence="7 8">
    <name type="scientific">Entamoeba invadens IP1</name>
    <dbReference type="NCBI Taxonomy" id="370355"/>
    <lineage>
        <taxon>Eukaryota</taxon>
        <taxon>Amoebozoa</taxon>
        <taxon>Evosea</taxon>
        <taxon>Archamoebae</taxon>
        <taxon>Mastigamoebida</taxon>
        <taxon>Entamoebidae</taxon>
        <taxon>Entamoeba</taxon>
    </lineage>
</organism>